<evidence type="ECO:0000256" key="2">
    <source>
        <dbReference type="ARBA" id="ARBA00022722"/>
    </source>
</evidence>
<dbReference type="PANTHER" id="PTHR30636">
    <property type="entry name" value="UPF0701 PROTEIN YICC"/>
    <property type="match status" value="1"/>
</dbReference>
<dbReference type="InterPro" id="IPR013551">
    <property type="entry name" value="YicC-like_C"/>
</dbReference>
<dbReference type="Pfam" id="PF03755">
    <property type="entry name" value="YicC-like_N"/>
    <property type="match status" value="1"/>
</dbReference>
<keyword evidence="2" id="KW-0540">Nuclease</keyword>
<sequence length="296" mass="31331">MTHSMTGFATRRGQLGVHSWVWDVRSVNGKGLDLRLRVPDWVPGLEAGVRAAVTAAISRGNVSVACKITRAAGDAGLVVNKAALRAALVMLAEVEAEAMATGVTLAQASQADVLALRGVVEMSVAEDDVGPLLAALLADVPALMADLDAVRAAEGAALQAVLLGQVAQIAALTDVAADEALARREGAAVTLRDNVRRLLEATDKIDESRIEQELALLVVKADVTEELDRLRAHIAAARAVLALDAPVGRKLDFLMQEFMREANTLCAKAQSVALTRVGLDLKIVIDQMREQVQNVE</sequence>
<evidence type="ECO:0000259" key="6">
    <source>
        <dbReference type="Pfam" id="PF03755"/>
    </source>
</evidence>
<evidence type="ECO:0000256" key="4">
    <source>
        <dbReference type="ARBA" id="ARBA00022801"/>
    </source>
</evidence>
<accession>A0A1H8BV38</accession>
<evidence type="ECO:0000256" key="3">
    <source>
        <dbReference type="ARBA" id="ARBA00022759"/>
    </source>
</evidence>
<comment type="cofactor">
    <cofactor evidence="1">
        <name>a divalent metal cation</name>
        <dbReference type="ChEBI" id="CHEBI:60240"/>
    </cofactor>
</comment>
<comment type="similarity">
    <text evidence="5">Belongs to the YicC/YloC family.</text>
</comment>
<dbReference type="AlphaFoldDB" id="A0A1H8BV38"/>
<name>A0A1H8BV38_9RHOB</name>
<gene>
    <name evidence="8" type="ORF">SAMN05216227_1003139</name>
</gene>
<evidence type="ECO:0000313" key="8">
    <source>
        <dbReference type="EMBL" id="SEM86004.1"/>
    </source>
</evidence>
<keyword evidence="3" id="KW-0255">Endonuclease</keyword>
<dbReference type="STRING" id="1077947.SAMN05216227_1003139"/>
<dbReference type="InterPro" id="IPR005229">
    <property type="entry name" value="YicC/YloC-like"/>
</dbReference>
<dbReference type="Proteomes" id="UP000183002">
    <property type="component" value="Unassembled WGS sequence"/>
</dbReference>
<protein>
    <submittedName>
        <fullName evidence="8">TIGR00255 family protein</fullName>
    </submittedName>
</protein>
<reference evidence="8 9" key="1">
    <citation type="submission" date="2016-10" db="EMBL/GenBank/DDBJ databases">
        <authorList>
            <person name="de Groot N.N."/>
        </authorList>
    </citation>
    <scope>NUCLEOTIDE SEQUENCE [LARGE SCALE GENOMIC DNA]</scope>
    <source>
        <strain evidence="8 9">CGMCC 1.10836</strain>
    </source>
</reference>
<dbReference type="RefSeq" id="WP_050520180.1">
    <property type="nucleotide sequence ID" value="NZ_FOCO01000003.1"/>
</dbReference>
<dbReference type="GO" id="GO:0016787">
    <property type="term" value="F:hydrolase activity"/>
    <property type="evidence" value="ECO:0007669"/>
    <property type="project" value="UniProtKB-KW"/>
</dbReference>
<keyword evidence="9" id="KW-1185">Reference proteome</keyword>
<evidence type="ECO:0000256" key="5">
    <source>
        <dbReference type="ARBA" id="ARBA00035648"/>
    </source>
</evidence>
<dbReference type="PANTHER" id="PTHR30636:SF3">
    <property type="entry name" value="UPF0701 PROTEIN YICC"/>
    <property type="match status" value="1"/>
</dbReference>
<dbReference type="InterPro" id="IPR013527">
    <property type="entry name" value="YicC-like_N"/>
</dbReference>
<feature type="domain" description="Endoribonuclease YicC-like C-terminal" evidence="7">
    <location>
        <begin position="186"/>
        <end position="296"/>
    </location>
</feature>
<proteinExistence type="inferred from homology"/>
<feature type="domain" description="Endoribonuclease YicC-like N-terminal" evidence="6">
    <location>
        <begin position="3"/>
        <end position="159"/>
    </location>
</feature>
<evidence type="ECO:0000313" key="9">
    <source>
        <dbReference type="Proteomes" id="UP000183002"/>
    </source>
</evidence>
<dbReference type="Pfam" id="PF08340">
    <property type="entry name" value="YicC-like_C"/>
    <property type="match status" value="1"/>
</dbReference>
<dbReference type="EMBL" id="FOCO01000003">
    <property type="protein sequence ID" value="SEM86004.1"/>
    <property type="molecule type" value="Genomic_DNA"/>
</dbReference>
<dbReference type="NCBIfam" id="TIGR00255">
    <property type="entry name" value="YicC/YloC family endoribonuclease"/>
    <property type="match status" value="1"/>
</dbReference>
<keyword evidence="4" id="KW-0378">Hydrolase</keyword>
<evidence type="ECO:0000259" key="7">
    <source>
        <dbReference type="Pfam" id="PF08340"/>
    </source>
</evidence>
<organism evidence="8 9">
    <name type="scientific">Pseudorhodobacter antarcticus</name>
    <dbReference type="NCBI Taxonomy" id="1077947"/>
    <lineage>
        <taxon>Bacteria</taxon>
        <taxon>Pseudomonadati</taxon>
        <taxon>Pseudomonadota</taxon>
        <taxon>Alphaproteobacteria</taxon>
        <taxon>Rhodobacterales</taxon>
        <taxon>Paracoccaceae</taxon>
        <taxon>Pseudorhodobacter</taxon>
    </lineage>
</organism>
<evidence type="ECO:0000256" key="1">
    <source>
        <dbReference type="ARBA" id="ARBA00001968"/>
    </source>
</evidence>
<dbReference type="OrthoDB" id="9771229at2"/>
<dbReference type="GO" id="GO:0004521">
    <property type="term" value="F:RNA endonuclease activity"/>
    <property type="evidence" value="ECO:0007669"/>
    <property type="project" value="InterPro"/>
</dbReference>